<dbReference type="Proteomes" id="UP000199634">
    <property type="component" value="Unassembled WGS sequence"/>
</dbReference>
<sequence length="212" mass="23892">MKNRLLFTAFLFTQLSFSQSQPNDLAATIGVTTIPNFGNQGIGFDLSARYYFTDAFSLGGNFYAASPRFNHGFGYDTDRTLINMYAISVPLQYDVINTQKFTMGFGFSNGVLINVLRNRNETTEEDFWDTDTGIGTSWNVPKKIKTDVYYLLTPYAEASYKLLTLDKEDFTSMYITAKAGYQNAFGNGFYSKPNDFRNYIVSLGITIKGTTE</sequence>
<evidence type="ECO:0000313" key="1">
    <source>
        <dbReference type="EMBL" id="SEI00388.1"/>
    </source>
</evidence>
<gene>
    <name evidence="1" type="ORF">SAMN02927937_02672</name>
</gene>
<dbReference type="STRING" id="1159016.SAMN02927937_02672"/>
<dbReference type="EMBL" id="FNXE01000054">
    <property type="protein sequence ID" value="SEI00388.1"/>
    <property type="molecule type" value="Genomic_DNA"/>
</dbReference>
<dbReference type="RefSeq" id="WP_091102187.1">
    <property type="nucleotide sequence ID" value="NZ_FNXE01000054.1"/>
</dbReference>
<evidence type="ECO:0000313" key="2">
    <source>
        <dbReference type="Proteomes" id="UP000199634"/>
    </source>
</evidence>
<keyword evidence="2" id="KW-1185">Reference proteome</keyword>
<dbReference type="OrthoDB" id="1244564at2"/>
<dbReference type="AlphaFoldDB" id="A0A1H6MFP2"/>
<protein>
    <submittedName>
        <fullName evidence="1">Uncharacterized protein</fullName>
    </submittedName>
</protein>
<reference evidence="1 2" key="1">
    <citation type="submission" date="2016-10" db="EMBL/GenBank/DDBJ databases">
        <authorList>
            <person name="de Groot N.N."/>
        </authorList>
    </citation>
    <scope>NUCLEOTIDE SEQUENCE [LARGE SCALE GENOMIC DNA]</scope>
    <source>
        <strain evidence="1 2">CGMCC 1.10825</strain>
    </source>
</reference>
<organism evidence="1 2">
    <name type="scientific">Paenimyroides marinum</name>
    <dbReference type="NCBI Taxonomy" id="1159016"/>
    <lineage>
        <taxon>Bacteria</taxon>
        <taxon>Pseudomonadati</taxon>
        <taxon>Bacteroidota</taxon>
        <taxon>Flavobacteriia</taxon>
        <taxon>Flavobacteriales</taxon>
        <taxon>Flavobacteriaceae</taxon>
        <taxon>Paenimyroides</taxon>
    </lineage>
</organism>
<name>A0A1H6MFP2_9FLAO</name>
<proteinExistence type="predicted"/>
<accession>A0A1H6MFP2</accession>